<dbReference type="GO" id="GO:0000160">
    <property type="term" value="P:phosphorelay signal transduction system"/>
    <property type="evidence" value="ECO:0007669"/>
    <property type="project" value="InterPro"/>
</dbReference>
<protein>
    <submittedName>
        <fullName evidence="6">Uncharacterized protein</fullName>
    </submittedName>
</protein>
<feature type="transmembrane region" description="Helical" evidence="3">
    <location>
        <begin position="110"/>
        <end position="128"/>
    </location>
</feature>
<keyword evidence="3" id="KW-0472">Membrane</keyword>
<dbReference type="PANTHER" id="PTHR43719:SF28">
    <property type="entry name" value="PEROXIDE STRESS-ACTIVATED HISTIDINE KINASE MAK1-RELATED"/>
    <property type="match status" value="1"/>
</dbReference>
<evidence type="ECO:0000259" key="4">
    <source>
        <dbReference type="PROSITE" id="PS50109"/>
    </source>
</evidence>
<feature type="transmembrane region" description="Helical" evidence="3">
    <location>
        <begin position="18"/>
        <end position="38"/>
    </location>
</feature>
<dbReference type="InterPro" id="IPR050956">
    <property type="entry name" value="2C_system_His_kinase"/>
</dbReference>
<reference evidence="6" key="1">
    <citation type="submission" date="2021-01" db="EMBL/GenBank/DDBJ databases">
        <authorList>
            <consortium name="Genoscope - CEA"/>
            <person name="William W."/>
        </authorList>
    </citation>
    <scope>NUCLEOTIDE SEQUENCE</scope>
</reference>
<feature type="modified residue" description="4-aspartylphosphate" evidence="2">
    <location>
        <position position="684"/>
    </location>
</feature>
<dbReference type="PANTHER" id="PTHR43719">
    <property type="entry name" value="TWO-COMPONENT HISTIDINE KINASE"/>
    <property type="match status" value="1"/>
</dbReference>
<dbReference type="InterPro" id="IPR003594">
    <property type="entry name" value="HATPase_dom"/>
</dbReference>
<dbReference type="PROSITE" id="PS50110">
    <property type="entry name" value="RESPONSE_REGULATORY"/>
    <property type="match status" value="1"/>
</dbReference>
<dbReference type="InterPro" id="IPR005467">
    <property type="entry name" value="His_kinase_dom"/>
</dbReference>
<comment type="caution">
    <text evidence="6">The sequence shown here is derived from an EMBL/GenBank/DDBJ whole genome shotgun (WGS) entry which is preliminary data.</text>
</comment>
<dbReference type="CDD" id="cd17546">
    <property type="entry name" value="REC_hyHK_CKI1_RcsC-like"/>
    <property type="match status" value="1"/>
</dbReference>
<feature type="transmembrane region" description="Helical" evidence="3">
    <location>
        <begin position="85"/>
        <end position="104"/>
    </location>
</feature>
<dbReference type="SMART" id="SM00387">
    <property type="entry name" value="HATPase_c"/>
    <property type="match status" value="1"/>
</dbReference>
<dbReference type="Pfam" id="PF02518">
    <property type="entry name" value="HATPase_c"/>
    <property type="match status" value="1"/>
</dbReference>
<dbReference type="Proteomes" id="UP000689195">
    <property type="component" value="Unassembled WGS sequence"/>
</dbReference>
<dbReference type="EMBL" id="CAJJDO010000074">
    <property type="protein sequence ID" value="CAD8180660.1"/>
    <property type="molecule type" value="Genomic_DNA"/>
</dbReference>
<evidence type="ECO:0000313" key="6">
    <source>
        <dbReference type="EMBL" id="CAD8180660.1"/>
    </source>
</evidence>
<feature type="domain" description="Histidine kinase" evidence="4">
    <location>
        <begin position="294"/>
        <end position="518"/>
    </location>
</feature>
<keyword evidence="3" id="KW-1133">Transmembrane helix</keyword>
<gene>
    <name evidence="6" type="ORF">PPENT_87.1.T0740234</name>
</gene>
<accession>A0A8S1VTD4</accession>
<dbReference type="Pfam" id="PF00072">
    <property type="entry name" value="Response_reg"/>
    <property type="match status" value="1"/>
</dbReference>
<evidence type="ECO:0000256" key="2">
    <source>
        <dbReference type="PROSITE-ProRule" id="PRU00169"/>
    </source>
</evidence>
<dbReference type="InterPro" id="IPR001789">
    <property type="entry name" value="Sig_transdc_resp-reg_receiver"/>
</dbReference>
<evidence type="ECO:0000313" key="7">
    <source>
        <dbReference type="Proteomes" id="UP000689195"/>
    </source>
</evidence>
<evidence type="ECO:0000259" key="5">
    <source>
        <dbReference type="PROSITE" id="PS50110"/>
    </source>
</evidence>
<keyword evidence="3" id="KW-0812">Transmembrane</keyword>
<evidence type="ECO:0000256" key="1">
    <source>
        <dbReference type="ARBA" id="ARBA00022553"/>
    </source>
</evidence>
<evidence type="ECO:0000256" key="3">
    <source>
        <dbReference type="SAM" id="Phobius"/>
    </source>
</evidence>
<keyword evidence="1 2" id="KW-0597">Phosphoprotein</keyword>
<dbReference type="PROSITE" id="PS50109">
    <property type="entry name" value="HIS_KIN"/>
    <property type="match status" value="1"/>
</dbReference>
<keyword evidence="7" id="KW-1185">Reference proteome</keyword>
<proteinExistence type="predicted"/>
<name>A0A8S1VTD4_9CILI</name>
<feature type="domain" description="Response regulatory" evidence="5">
    <location>
        <begin position="630"/>
        <end position="721"/>
    </location>
</feature>
<dbReference type="SMART" id="SM00448">
    <property type="entry name" value="REC"/>
    <property type="match status" value="1"/>
</dbReference>
<dbReference type="OrthoDB" id="60033at2759"/>
<organism evidence="6 7">
    <name type="scientific">Paramecium pentaurelia</name>
    <dbReference type="NCBI Taxonomy" id="43138"/>
    <lineage>
        <taxon>Eukaryota</taxon>
        <taxon>Sar</taxon>
        <taxon>Alveolata</taxon>
        <taxon>Ciliophora</taxon>
        <taxon>Intramacronucleata</taxon>
        <taxon>Oligohymenophorea</taxon>
        <taxon>Peniculida</taxon>
        <taxon>Parameciidae</taxon>
        <taxon>Paramecium</taxon>
    </lineage>
</organism>
<dbReference type="AlphaFoldDB" id="A0A8S1VTD4"/>
<sequence length="721" mass="83357">MYILQLIYATLECTRAPLLNLILLLISLAISLFQIVLLTKYSNLNIYAQFAINIVSVFAKQNDQFMVLQSLVGFILFMQNDQKRWHINILACSIHVTLICIYSQNNEVQSYLMSVFTVLIVTYFSWAIKEQKLQKQSSKGSLLTSRMPNTIKSLVLLEDINFISYKAIVLENSTTLDVRSFTNELKDILIKDEVSEDNLLDHMKILKVDKQTQRNLNQKIKGISLRQLISKCQILQKTTDILIIKTNFILLEYYQIKLHFERDVIILKFEEIKEFSKYIKKNSCYALMNKLFQSFSHEFGTLLNQIALNAQNGLAQFPSMKEQFDSIYNCVVIMNNMVKDLKDFHQLRSKTFQLEIDDVNIDEIFSELQTLFKQQAQQKKISLYLVNKVTVNFKQDEQRIKQILQNLIQNAIKYTNQDGHIYVTAEKEDDKRIKFSVLDSGIGISESVASNIEQMLGNDLILTSKLSEGAAGLGLGLLNSNYLIKHLSSFKQAHKEYLKFKSKLGDGTKFWFYIWKYQVLESPTSQFESKSIKMIDKKVFLHQKSNLAHPLSSIASNPKSCPSQIKRLSPNKSFQRPQPQIFFPSNIKDDNIMIMEEDDRTIAEDPKPNHLPGQRARFPSMSSPECQFVKLLLVDDEPANLFPLKIMIKMLGFESDIAQNGYQAIQQVESRLNQKCQYHLILMDINMPQMDGFETTRQIKYLQPQITIVAYKILSTIIWDG</sequence>